<dbReference type="SUPFAM" id="SSF53649">
    <property type="entry name" value="Alkaline phosphatase-like"/>
    <property type="match status" value="1"/>
</dbReference>
<evidence type="ECO:0000256" key="2">
    <source>
        <dbReference type="ARBA" id="ARBA00022837"/>
    </source>
</evidence>
<dbReference type="AlphaFoldDB" id="A0A0D3JRU6"/>
<dbReference type="InterPro" id="IPR047115">
    <property type="entry name" value="ARSB"/>
</dbReference>
<evidence type="ECO:0000256" key="1">
    <source>
        <dbReference type="ARBA" id="ARBA00022723"/>
    </source>
</evidence>
<name>A0A0D3JRU6_EMIH1</name>
<keyword evidence="2" id="KW-0106">Calcium</keyword>
<keyword evidence="3" id="KW-0325">Glycoprotein</keyword>
<dbReference type="Pfam" id="PF00884">
    <property type="entry name" value="Sulfatase"/>
    <property type="match status" value="1"/>
</dbReference>
<keyword evidence="7" id="KW-1185">Reference proteome</keyword>
<keyword evidence="1" id="KW-0479">Metal-binding</keyword>
<evidence type="ECO:0000313" key="6">
    <source>
        <dbReference type="EnsemblProtists" id="EOD26231"/>
    </source>
</evidence>
<dbReference type="EnsemblProtists" id="EOD26231">
    <property type="protein sequence ID" value="EOD26231"/>
    <property type="gene ID" value="EMIHUDRAFT_457393"/>
</dbReference>
<accession>A0A0D3JRU6</accession>
<dbReference type="InterPro" id="IPR000917">
    <property type="entry name" value="Sulfatase_N"/>
</dbReference>
<evidence type="ECO:0000256" key="3">
    <source>
        <dbReference type="ARBA" id="ARBA00023180"/>
    </source>
</evidence>
<evidence type="ECO:0000313" key="7">
    <source>
        <dbReference type="Proteomes" id="UP000013827"/>
    </source>
</evidence>
<dbReference type="KEGG" id="ehx:EMIHUDRAFT_457393"/>
<dbReference type="Gene3D" id="3.30.1120.10">
    <property type="match status" value="1"/>
</dbReference>
<reference evidence="7" key="1">
    <citation type="journal article" date="2013" name="Nature">
        <title>Pan genome of the phytoplankton Emiliania underpins its global distribution.</title>
        <authorList>
            <person name="Read B.A."/>
            <person name="Kegel J."/>
            <person name="Klute M.J."/>
            <person name="Kuo A."/>
            <person name="Lefebvre S.C."/>
            <person name="Maumus F."/>
            <person name="Mayer C."/>
            <person name="Miller J."/>
            <person name="Monier A."/>
            <person name="Salamov A."/>
            <person name="Young J."/>
            <person name="Aguilar M."/>
            <person name="Claverie J.M."/>
            <person name="Frickenhaus S."/>
            <person name="Gonzalez K."/>
            <person name="Herman E.K."/>
            <person name="Lin Y.C."/>
            <person name="Napier J."/>
            <person name="Ogata H."/>
            <person name="Sarno A.F."/>
            <person name="Shmutz J."/>
            <person name="Schroeder D."/>
            <person name="de Vargas C."/>
            <person name="Verret F."/>
            <person name="von Dassow P."/>
            <person name="Valentin K."/>
            <person name="Van de Peer Y."/>
            <person name="Wheeler G."/>
            <person name="Dacks J.B."/>
            <person name="Delwiche C.F."/>
            <person name="Dyhrman S.T."/>
            <person name="Glockner G."/>
            <person name="John U."/>
            <person name="Richards T."/>
            <person name="Worden A.Z."/>
            <person name="Zhang X."/>
            <person name="Grigoriev I.V."/>
            <person name="Allen A.E."/>
            <person name="Bidle K."/>
            <person name="Borodovsky M."/>
            <person name="Bowler C."/>
            <person name="Brownlee C."/>
            <person name="Cock J.M."/>
            <person name="Elias M."/>
            <person name="Gladyshev V.N."/>
            <person name="Groth M."/>
            <person name="Guda C."/>
            <person name="Hadaegh A."/>
            <person name="Iglesias-Rodriguez M.D."/>
            <person name="Jenkins J."/>
            <person name="Jones B.M."/>
            <person name="Lawson T."/>
            <person name="Leese F."/>
            <person name="Lindquist E."/>
            <person name="Lobanov A."/>
            <person name="Lomsadze A."/>
            <person name="Malik S.B."/>
            <person name="Marsh M.E."/>
            <person name="Mackinder L."/>
            <person name="Mock T."/>
            <person name="Mueller-Roeber B."/>
            <person name="Pagarete A."/>
            <person name="Parker M."/>
            <person name="Probert I."/>
            <person name="Quesneville H."/>
            <person name="Raines C."/>
            <person name="Rensing S.A."/>
            <person name="Riano-Pachon D.M."/>
            <person name="Richier S."/>
            <person name="Rokitta S."/>
            <person name="Shiraiwa Y."/>
            <person name="Soanes D.M."/>
            <person name="van der Giezen M."/>
            <person name="Wahlund T.M."/>
            <person name="Williams B."/>
            <person name="Wilson W."/>
            <person name="Wolfe G."/>
            <person name="Wurch L.L."/>
        </authorList>
    </citation>
    <scope>NUCLEOTIDE SEQUENCE</scope>
</reference>
<organism evidence="6 7">
    <name type="scientific">Emiliania huxleyi (strain CCMP1516)</name>
    <dbReference type="NCBI Taxonomy" id="280463"/>
    <lineage>
        <taxon>Eukaryota</taxon>
        <taxon>Haptista</taxon>
        <taxon>Haptophyta</taxon>
        <taxon>Prymnesiophyceae</taxon>
        <taxon>Isochrysidales</taxon>
        <taxon>Noelaerhabdaceae</taxon>
        <taxon>Emiliania</taxon>
    </lineage>
</organism>
<dbReference type="Gene3D" id="3.40.720.10">
    <property type="entry name" value="Alkaline Phosphatase, subunit A"/>
    <property type="match status" value="1"/>
</dbReference>
<proteinExistence type="predicted"/>
<feature type="compositionally biased region" description="Low complexity" evidence="4">
    <location>
        <begin position="355"/>
        <end position="370"/>
    </location>
</feature>
<dbReference type="STRING" id="2903.R1ETD0"/>
<feature type="domain" description="Sulfatase N-terminal" evidence="5">
    <location>
        <begin position="19"/>
        <end position="218"/>
    </location>
</feature>
<dbReference type="RefSeq" id="XP_005778660.1">
    <property type="nucleotide sequence ID" value="XM_005778603.1"/>
</dbReference>
<feature type="region of interest" description="Disordered" evidence="4">
    <location>
        <begin position="343"/>
        <end position="384"/>
    </location>
</feature>
<dbReference type="GO" id="GO:0008484">
    <property type="term" value="F:sulfuric ester hydrolase activity"/>
    <property type="evidence" value="ECO:0007669"/>
    <property type="project" value="InterPro"/>
</dbReference>
<dbReference type="GeneID" id="17271776"/>
<dbReference type="GO" id="GO:0046872">
    <property type="term" value="F:metal ion binding"/>
    <property type="evidence" value="ECO:0007669"/>
    <property type="project" value="UniProtKB-KW"/>
</dbReference>
<dbReference type="eggNOG" id="KOG3867">
    <property type="taxonomic scope" value="Eukaryota"/>
</dbReference>
<sequence>MLITAAAPALSAASPPAKHLVLVVADDLGYADLGYAGSQIATPNIDKLASAGVKLAHFYVQRACSPTRGALLTGRYNIRYGFQSGVLTSQNNWSLPLDETLLPQFVKRVDARSKCHAVGKWHLGYHRWEHTPTFRGFDSYLGYYSGDEDYYTHQGDCGGFDLHDDSRPDCGAGCSRHAWEAVGEYSTHLFTRRAVSIIREHDAAAPLFLYLPYQAVHDNGAATPACGGWTGGQNWPLRGGKVGAGIARSQRGTTAAGIVHTVDAGSELDGVSQWPMLSRGGAGARQTVLLEADPLASPYSNRPPGFVCSGDQHATRHPHTHGDQHATPYYALRQGRWKLLLGDPGADDNRHRSTMARTTTGTAASATASGPPCPADHNNSATAAGPWTVDSVMLFDLESDPTESTNLASSQPDLVRRLTALVQAINASAVDSRGVCAPHEPQQSPALHNGTCTPWLV</sequence>
<reference evidence="6" key="2">
    <citation type="submission" date="2024-10" db="UniProtKB">
        <authorList>
            <consortium name="EnsemblProtists"/>
        </authorList>
    </citation>
    <scope>IDENTIFICATION</scope>
</reference>
<dbReference type="PANTHER" id="PTHR10342:SF274">
    <property type="entry name" value="ARYLSULFATASE B"/>
    <property type="match status" value="1"/>
</dbReference>
<dbReference type="Proteomes" id="UP000013827">
    <property type="component" value="Unassembled WGS sequence"/>
</dbReference>
<evidence type="ECO:0000256" key="4">
    <source>
        <dbReference type="SAM" id="MobiDB-lite"/>
    </source>
</evidence>
<protein>
    <recommendedName>
        <fullName evidence="5">Sulfatase N-terminal domain-containing protein</fullName>
    </recommendedName>
</protein>
<dbReference type="HOGENOM" id="CLU_006332_10_1_1"/>
<dbReference type="InterPro" id="IPR017850">
    <property type="entry name" value="Alkaline_phosphatase_core_sf"/>
</dbReference>
<evidence type="ECO:0000259" key="5">
    <source>
        <dbReference type="Pfam" id="PF00884"/>
    </source>
</evidence>
<dbReference type="PaxDb" id="2903-EOD26231"/>
<dbReference type="PANTHER" id="PTHR10342">
    <property type="entry name" value="ARYLSULFATASE"/>
    <property type="match status" value="1"/>
</dbReference>